<dbReference type="RefSeq" id="WP_108568442.1">
    <property type="nucleotide sequence ID" value="NZ_CP031769.1"/>
</dbReference>
<keyword evidence="8 11" id="KW-0560">Oxidoreductase</keyword>
<dbReference type="GO" id="GO:0019344">
    <property type="term" value="P:cysteine biosynthetic process"/>
    <property type="evidence" value="ECO:0007669"/>
    <property type="project" value="UniProtKB-KW"/>
</dbReference>
<comment type="function">
    <text evidence="11">Component of the sulfite reductase complex that catalyzes the 6-electron reduction of sulfite to sulfide. This is one of several activities required for the biosynthesis of L-cysteine from sulfate. The flavoprotein component catalyzes the electron flow from NADPH -&gt; FAD -&gt; FMN to the hemoprotein component.</text>
</comment>
<evidence type="ECO:0000256" key="9">
    <source>
        <dbReference type="ARBA" id="ARBA00023192"/>
    </source>
</evidence>
<dbReference type="PANTHER" id="PTHR19384:SF128">
    <property type="entry name" value="NADPH OXIDOREDUCTASE A"/>
    <property type="match status" value="1"/>
</dbReference>
<dbReference type="PRINTS" id="PR00369">
    <property type="entry name" value="FLAVODOXIN"/>
</dbReference>
<comment type="pathway">
    <text evidence="11">Sulfur metabolism; hydrogen sulfide biosynthesis; hydrogen sulfide from sulfite (NADPH route): step 1/1.</text>
</comment>
<keyword evidence="5 11" id="KW-0274">FAD</keyword>
<dbReference type="Gene3D" id="1.20.990.10">
    <property type="entry name" value="NADPH-cytochrome p450 Reductase, Chain A, domain 3"/>
    <property type="match status" value="1"/>
</dbReference>
<dbReference type="GO" id="GO:0070814">
    <property type="term" value="P:hydrogen sulfide biosynthetic process"/>
    <property type="evidence" value="ECO:0007669"/>
    <property type="project" value="UniProtKB-UniPathway"/>
</dbReference>
<dbReference type="GO" id="GO:0004783">
    <property type="term" value="F:sulfite reductase (NADPH) activity"/>
    <property type="evidence" value="ECO:0007669"/>
    <property type="project" value="UniProtKB-EC"/>
</dbReference>
<dbReference type="InterPro" id="IPR039261">
    <property type="entry name" value="FNR_nucleotide-bd"/>
</dbReference>
<feature type="binding site" evidence="12">
    <location>
        <position position="365"/>
    </location>
    <ligand>
        <name>FAD</name>
        <dbReference type="ChEBI" id="CHEBI:57692"/>
    </ligand>
</feature>
<dbReference type="InterPro" id="IPR001709">
    <property type="entry name" value="Flavoprot_Pyr_Nucl_cyt_Rdtase"/>
</dbReference>
<organism evidence="15 16">
    <name type="scientific">Salinimonas sediminis</name>
    <dbReference type="NCBI Taxonomy" id="2303538"/>
    <lineage>
        <taxon>Bacteria</taxon>
        <taxon>Pseudomonadati</taxon>
        <taxon>Pseudomonadota</taxon>
        <taxon>Gammaproteobacteria</taxon>
        <taxon>Alteromonadales</taxon>
        <taxon>Alteromonadaceae</taxon>
        <taxon>Alteromonas/Salinimonas group</taxon>
        <taxon>Salinimonas</taxon>
    </lineage>
</organism>
<evidence type="ECO:0000259" key="14">
    <source>
        <dbReference type="PROSITE" id="PS51384"/>
    </source>
</evidence>
<dbReference type="NCBIfam" id="TIGR01931">
    <property type="entry name" value="cysJ"/>
    <property type="match status" value="1"/>
</dbReference>
<dbReference type="Pfam" id="PF00175">
    <property type="entry name" value="NAD_binding_1"/>
    <property type="match status" value="1"/>
</dbReference>
<evidence type="ECO:0000256" key="10">
    <source>
        <dbReference type="ARBA" id="ARBA00052219"/>
    </source>
</evidence>
<evidence type="ECO:0000313" key="16">
    <source>
        <dbReference type="Proteomes" id="UP000262073"/>
    </source>
</evidence>
<dbReference type="InterPro" id="IPR003097">
    <property type="entry name" value="CysJ-like_FAD-binding"/>
</dbReference>
<keyword evidence="6 11" id="KW-0521">NADP</keyword>
<dbReference type="PANTHER" id="PTHR19384">
    <property type="entry name" value="NITRIC OXIDE SYNTHASE-RELATED"/>
    <property type="match status" value="1"/>
</dbReference>
<dbReference type="UniPathway" id="UPA00140">
    <property type="reaction ID" value="UER00207"/>
</dbReference>
<dbReference type="GO" id="GO:0050660">
    <property type="term" value="F:flavin adenine dinucleotide binding"/>
    <property type="evidence" value="ECO:0007669"/>
    <property type="project" value="InterPro"/>
</dbReference>
<comment type="subunit">
    <text evidence="11">Alpha(8)-beta(8). The alpha component is a flavoprotein, the beta component is a hemoprotein.</text>
</comment>
<dbReference type="Gene3D" id="2.40.30.10">
    <property type="entry name" value="Translation factors"/>
    <property type="match status" value="1"/>
</dbReference>
<dbReference type="Pfam" id="PF00667">
    <property type="entry name" value="FAD_binding_1"/>
    <property type="match status" value="1"/>
</dbReference>
<feature type="binding site" evidence="12">
    <location>
        <position position="419"/>
    </location>
    <ligand>
        <name>FAD</name>
        <dbReference type="ChEBI" id="CHEBI:57692"/>
    </ligand>
</feature>
<evidence type="ECO:0000256" key="3">
    <source>
        <dbReference type="ARBA" id="ARBA00022630"/>
    </source>
</evidence>
<feature type="binding site" evidence="12">
    <location>
        <begin position="428"/>
        <end position="431"/>
    </location>
    <ligand>
        <name>FAD</name>
        <dbReference type="ChEBI" id="CHEBI:57692"/>
    </ligand>
</feature>
<feature type="domain" description="Flavodoxin-like" evidence="13">
    <location>
        <begin position="70"/>
        <end position="208"/>
    </location>
</feature>
<dbReference type="SUPFAM" id="SSF52218">
    <property type="entry name" value="Flavoproteins"/>
    <property type="match status" value="1"/>
</dbReference>
<dbReference type="GO" id="GO:0005829">
    <property type="term" value="C:cytosol"/>
    <property type="evidence" value="ECO:0007669"/>
    <property type="project" value="TreeGrafter"/>
</dbReference>
<feature type="binding site" evidence="12">
    <location>
        <begin position="413"/>
        <end position="415"/>
    </location>
    <ligand>
        <name>FAD</name>
        <dbReference type="ChEBI" id="CHEBI:57692"/>
    </ligand>
</feature>
<evidence type="ECO:0000256" key="12">
    <source>
        <dbReference type="PIRSR" id="PIRSR000207-1"/>
    </source>
</evidence>
<keyword evidence="9 11" id="KW-0198">Cysteine biosynthesis</keyword>
<dbReference type="Gene3D" id="3.40.50.80">
    <property type="entry name" value="Nucleotide-binding domain of ferredoxin-NADP reductase (FNR) module"/>
    <property type="match status" value="1"/>
</dbReference>
<proteinExistence type="predicted"/>
<dbReference type="InterPro" id="IPR017927">
    <property type="entry name" value="FAD-bd_FR_type"/>
</dbReference>
<evidence type="ECO:0000256" key="5">
    <source>
        <dbReference type="ARBA" id="ARBA00022827"/>
    </source>
</evidence>
<dbReference type="SUPFAM" id="SSF63380">
    <property type="entry name" value="Riboflavin synthase domain-like"/>
    <property type="match status" value="1"/>
</dbReference>
<dbReference type="Gene3D" id="3.40.50.360">
    <property type="match status" value="1"/>
</dbReference>
<dbReference type="AlphaFoldDB" id="A0A346NQC2"/>
<dbReference type="Pfam" id="PF00258">
    <property type="entry name" value="Flavodoxin_1"/>
    <property type="match status" value="1"/>
</dbReference>
<evidence type="ECO:0000259" key="13">
    <source>
        <dbReference type="PROSITE" id="PS50902"/>
    </source>
</evidence>
<evidence type="ECO:0000256" key="8">
    <source>
        <dbReference type="ARBA" id="ARBA00023002"/>
    </source>
</evidence>
<evidence type="ECO:0000256" key="11">
    <source>
        <dbReference type="PIRNR" id="PIRNR000207"/>
    </source>
</evidence>
<dbReference type="GO" id="GO:0010181">
    <property type="term" value="F:FMN binding"/>
    <property type="evidence" value="ECO:0007669"/>
    <property type="project" value="InterPro"/>
</dbReference>
<protein>
    <recommendedName>
        <fullName evidence="11">Sulfite reductase [NADPH] flavoprotein alpha-component</fullName>
        <shortName evidence="11">SiR-FP</shortName>
        <ecNumber evidence="11">1.8.1.2</ecNumber>
    </recommendedName>
</protein>
<feature type="binding site" evidence="12">
    <location>
        <begin position="395"/>
        <end position="398"/>
    </location>
    <ligand>
        <name>FAD</name>
        <dbReference type="ChEBI" id="CHEBI:57692"/>
    </ligand>
</feature>
<dbReference type="Proteomes" id="UP000262073">
    <property type="component" value="Chromosome"/>
</dbReference>
<comment type="catalytic activity">
    <reaction evidence="10 11">
        <text>hydrogen sulfide + 3 NADP(+) + 3 H2O = sulfite + 3 NADPH + 4 H(+)</text>
        <dbReference type="Rhea" id="RHEA:13801"/>
        <dbReference type="ChEBI" id="CHEBI:15377"/>
        <dbReference type="ChEBI" id="CHEBI:15378"/>
        <dbReference type="ChEBI" id="CHEBI:17359"/>
        <dbReference type="ChEBI" id="CHEBI:29919"/>
        <dbReference type="ChEBI" id="CHEBI:57783"/>
        <dbReference type="ChEBI" id="CHEBI:58349"/>
        <dbReference type="EC" id="1.8.1.2"/>
    </reaction>
</comment>
<sequence length="608" mass="66014">MSQDSNQNTTPPAVINEQQWNAITQAIAGLNRDQLTWVSGYMAGMAASAGGTVAPVAGTAPVAQSNTSTLTILYGSQTGNAKHLAQAFQAQAEAAGYTSKLVSMADYKPRQLKSETHVVAYVSTHGEGDAPDDAIELHEFLGGKKAPKLPNLKYAVLGLGDSSYEFFCQTGKDFDSRLAAQGATAIIPREDCDVDYEAQAQSFADKLIASLKDDFAGAPAGQALAAQTGDAVTSGASSTYTKKAPFTAAILDSQKITGRDSVKDIRHIEISLEDSGITYQAGDALGVWFKNAETLVDELIGLVSLNAAEEVTVDDTAMPLKQALTEKLELTLSYPNFIKAYQSATGSSSLAELLEDKATLRTYMAERQIVDIVRDHPGQISAQALVDALRPLTPRLYSIASSQTEVEDEVHLTVAHVDYEAFGVRHQGGASGFLCEHGVAAGEVEIFVEQNDNFRLPENNDTPVIMVGPGTGIAPFRAFMQERDAQDAQGKNWLFFGNPHFTQDFLYQVEWQGYVKSGLLDKITLAFSRDQADKIYVQHRLLEQGQEVYEWLEQGAHFYVCGDAMHMAKDVEAALLSIIAKYGNKSEEDAKAYLVALRKAKRYQKDVY</sequence>
<evidence type="ECO:0000313" key="15">
    <source>
        <dbReference type="EMBL" id="AXR07729.1"/>
    </source>
</evidence>
<dbReference type="InterPro" id="IPR001433">
    <property type="entry name" value="OxRdtase_FAD/NAD-bd"/>
</dbReference>
<accession>A0A346NQC2</accession>
<feature type="binding site" evidence="12">
    <location>
        <position position="570"/>
    </location>
    <ligand>
        <name>NADP(+)</name>
        <dbReference type="ChEBI" id="CHEBI:58349"/>
    </ligand>
</feature>
<keyword evidence="16" id="KW-1185">Reference proteome</keyword>
<dbReference type="InterPro" id="IPR023173">
    <property type="entry name" value="NADPH_Cyt_P450_Rdtase_alpha"/>
</dbReference>
<dbReference type="InterPro" id="IPR001094">
    <property type="entry name" value="Flavdoxin-like"/>
</dbReference>
<keyword evidence="3 11" id="KW-0285">Flavoprotein</keyword>
<feature type="binding site" evidence="12">
    <location>
        <position position="608"/>
    </location>
    <ligand>
        <name>FAD</name>
        <dbReference type="ChEBI" id="CHEBI:57692"/>
    </ligand>
</feature>
<keyword evidence="1 11" id="KW-0813">Transport</keyword>
<dbReference type="PIRSF" id="PIRSF000207">
    <property type="entry name" value="SiR-FP_CysJ"/>
    <property type="match status" value="1"/>
</dbReference>
<dbReference type="EMBL" id="CP031769">
    <property type="protein sequence ID" value="AXR07729.1"/>
    <property type="molecule type" value="Genomic_DNA"/>
</dbReference>
<comment type="cofactor">
    <cofactor evidence="11 12">
        <name>FAD</name>
        <dbReference type="ChEBI" id="CHEBI:57692"/>
    </cofactor>
    <text evidence="11 12">Binds 1 FAD per subunit.</text>
</comment>
<feature type="binding site" evidence="12">
    <location>
        <position position="331"/>
    </location>
    <ligand>
        <name>FAD</name>
        <dbReference type="ChEBI" id="CHEBI:57692"/>
    </ligand>
</feature>
<keyword evidence="4 11" id="KW-0288">FMN</keyword>
<evidence type="ECO:0000256" key="4">
    <source>
        <dbReference type="ARBA" id="ARBA00022643"/>
    </source>
</evidence>
<evidence type="ECO:0000256" key="7">
    <source>
        <dbReference type="ARBA" id="ARBA00022982"/>
    </source>
</evidence>
<dbReference type="InterPro" id="IPR008254">
    <property type="entry name" value="Flavodoxin/NO_synth"/>
</dbReference>
<evidence type="ECO:0000256" key="1">
    <source>
        <dbReference type="ARBA" id="ARBA00022448"/>
    </source>
</evidence>
<dbReference type="OrthoDB" id="9816402at2"/>
<feature type="domain" description="FAD-binding FR-type" evidence="14">
    <location>
        <begin position="243"/>
        <end position="457"/>
    </location>
</feature>
<feature type="binding site" evidence="12">
    <location>
        <begin position="123"/>
        <end position="126"/>
    </location>
    <ligand>
        <name>FMN</name>
        <dbReference type="ChEBI" id="CHEBI:58210"/>
    </ligand>
</feature>
<feature type="binding site" evidence="12">
    <location>
        <begin position="534"/>
        <end position="538"/>
    </location>
    <ligand>
        <name>NADP(+)</name>
        <dbReference type="ChEBI" id="CHEBI:58349"/>
    </ligand>
</feature>
<dbReference type="EC" id="1.8.1.2" evidence="11"/>
<dbReference type="FunFam" id="3.40.50.80:FF:000001">
    <property type="entry name" value="NADPH--cytochrome P450 reductase 1"/>
    <property type="match status" value="1"/>
</dbReference>
<feature type="binding site" evidence="12">
    <location>
        <begin position="528"/>
        <end position="529"/>
    </location>
    <ligand>
        <name>NADP(+)</name>
        <dbReference type="ChEBI" id="CHEBI:58349"/>
    </ligand>
</feature>
<dbReference type="PROSITE" id="PS51384">
    <property type="entry name" value="FAD_FR"/>
    <property type="match status" value="1"/>
</dbReference>
<dbReference type="KEGG" id="salm:D0Y50_16005"/>
<evidence type="ECO:0000256" key="6">
    <source>
        <dbReference type="ARBA" id="ARBA00022857"/>
    </source>
</evidence>
<evidence type="ECO:0000256" key="2">
    <source>
        <dbReference type="ARBA" id="ARBA00022605"/>
    </source>
</evidence>
<comment type="cofactor">
    <cofactor evidence="11 12">
        <name>FMN</name>
        <dbReference type="ChEBI" id="CHEBI:58210"/>
    </cofactor>
    <text evidence="11 12">Binds 1 FMN per subunit.</text>
</comment>
<dbReference type="SUPFAM" id="SSF52343">
    <property type="entry name" value="Ferredoxin reductase-like, C-terminal NADP-linked domain"/>
    <property type="match status" value="1"/>
</dbReference>
<dbReference type="InterPro" id="IPR029039">
    <property type="entry name" value="Flavoprotein-like_sf"/>
</dbReference>
<name>A0A346NQC2_9ALTE</name>
<reference evidence="15 16" key="1">
    <citation type="submission" date="2018-08" db="EMBL/GenBank/DDBJ databases">
        <title>Salinimonas sediminis sp. nov., a piezophilic bacterium isolated from a deep-sea sediment sample from the New Britain Trench.</title>
        <authorList>
            <person name="Cao J."/>
        </authorList>
    </citation>
    <scope>NUCLEOTIDE SEQUENCE [LARGE SCALE GENOMIC DNA]</scope>
    <source>
        <strain evidence="15 16">N102</strain>
    </source>
</reference>
<gene>
    <name evidence="15" type="ORF">D0Y50_16005</name>
</gene>
<dbReference type="InterPro" id="IPR017938">
    <property type="entry name" value="Riboflavin_synthase-like_b-brl"/>
</dbReference>
<keyword evidence="7 11" id="KW-0249">Electron transport</keyword>
<dbReference type="PRINTS" id="PR00371">
    <property type="entry name" value="FPNCR"/>
</dbReference>
<feature type="binding site" evidence="12">
    <location>
        <begin position="76"/>
        <end position="81"/>
    </location>
    <ligand>
        <name>FMN</name>
        <dbReference type="ChEBI" id="CHEBI:58210"/>
    </ligand>
</feature>
<keyword evidence="2 11" id="KW-0028">Amino-acid biosynthesis</keyword>
<feature type="binding site" evidence="12">
    <location>
        <begin position="159"/>
        <end position="168"/>
    </location>
    <ligand>
        <name>FMN</name>
        <dbReference type="ChEBI" id="CHEBI:58210"/>
    </ligand>
</feature>
<dbReference type="InterPro" id="IPR010199">
    <property type="entry name" value="CysJ"/>
</dbReference>
<dbReference type="PROSITE" id="PS50902">
    <property type="entry name" value="FLAVODOXIN_LIKE"/>
    <property type="match status" value="1"/>
</dbReference>
<dbReference type="CDD" id="cd06199">
    <property type="entry name" value="SiR"/>
    <property type="match status" value="1"/>
</dbReference>